<keyword evidence="3" id="KW-0804">Transcription</keyword>
<evidence type="ECO:0000313" key="6">
    <source>
        <dbReference type="Proteomes" id="UP000270743"/>
    </source>
</evidence>
<sequence>MWDQRTAAFGPRSCHYRTTALGGEDATILDGALLTDMQGRPIRQTGPTSSRDWDEVQAFCRKVYMPYRVRPAAPRLLPAATMRMAQVGRVTLTRFAYGVPIHLDRFDPEAGNILVLNTLTGALRHKQDAERTATTRAGDSFVVDCSRTDYWLDGDGDHLQLNLTIPHDAMAEIAMRWLGFVPDDRLWTRRLAFGGNGSRWQALLAYVVQSLEASGQVRGAPPMARHLEELICMDLLQIWAEGAGISLRDGARMAAPRHVRAAEEIMASEARDPPSMAQVADRVGVSVRALSEGFRRFRGMTPRDFLRARRLEGLRAALRAAGPGDSVTSVAADWGYVNLGALAQVYRARFGETPGQTLAAARARG</sequence>
<dbReference type="GO" id="GO:0043565">
    <property type="term" value="F:sequence-specific DNA binding"/>
    <property type="evidence" value="ECO:0007669"/>
    <property type="project" value="InterPro"/>
</dbReference>
<organism evidence="5 6">
    <name type="scientific">Paracoccus haematequi</name>
    <dbReference type="NCBI Taxonomy" id="2491866"/>
    <lineage>
        <taxon>Bacteria</taxon>
        <taxon>Pseudomonadati</taxon>
        <taxon>Pseudomonadota</taxon>
        <taxon>Alphaproteobacteria</taxon>
        <taxon>Rhodobacterales</taxon>
        <taxon>Paracoccaceae</taxon>
        <taxon>Paracoccus</taxon>
    </lineage>
</organism>
<name>A0A447IQH2_9RHOB</name>
<reference evidence="5 6" key="1">
    <citation type="submission" date="2018-12" db="EMBL/GenBank/DDBJ databases">
        <authorList>
            <person name="Criscuolo A."/>
        </authorList>
    </citation>
    <scope>NUCLEOTIDE SEQUENCE [LARGE SCALE GENOMIC DNA]</scope>
    <source>
        <strain evidence="5">ACIP1116241</strain>
    </source>
</reference>
<dbReference type="InterPro" id="IPR050204">
    <property type="entry name" value="AraC_XylS_family_regulators"/>
</dbReference>
<keyword evidence="1" id="KW-0805">Transcription regulation</keyword>
<feature type="domain" description="HTH araC/xylS-type" evidence="4">
    <location>
        <begin position="260"/>
        <end position="360"/>
    </location>
</feature>
<evidence type="ECO:0000256" key="1">
    <source>
        <dbReference type="ARBA" id="ARBA00023015"/>
    </source>
</evidence>
<dbReference type="SMART" id="SM00342">
    <property type="entry name" value="HTH_ARAC"/>
    <property type="match status" value="1"/>
</dbReference>
<dbReference type="Proteomes" id="UP000270743">
    <property type="component" value="Unassembled WGS sequence"/>
</dbReference>
<dbReference type="InterPro" id="IPR018060">
    <property type="entry name" value="HTH_AraC"/>
</dbReference>
<protein>
    <submittedName>
        <fullName evidence="5">Transcriptional activator FtrA</fullName>
    </submittedName>
</protein>
<dbReference type="AlphaFoldDB" id="A0A447IQH2"/>
<dbReference type="Pfam" id="PF14525">
    <property type="entry name" value="AraC_binding_2"/>
    <property type="match status" value="1"/>
</dbReference>
<dbReference type="InterPro" id="IPR009057">
    <property type="entry name" value="Homeodomain-like_sf"/>
</dbReference>
<proteinExistence type="predicted"/>
<evidence type="ECO:0000256" key="2">
    <source>
        <dbReference type="ARBA" id="ARBA00023125"/>
    </source>
</evidence>
<dbReference type="PROSITE" id="PS01124">
    <property type="entry name" value="HTH_ARAC_FAMILY_2"/>
    <property type="match status" value="1"/>
</dbReference>
<dbReference type="EMBL" id="UZWE01000042">
    <property type="protein sequence ID" value="VDS09752.1"/>
    <property type="molecule type" value="Genomic_DNA"/>
</dbReference>
<dbReference type="InterPro" id="IPR035418">
    <property type="entry name" value="AraC-bd_2"/>
</dbReference>
<gene>
    <name evidence="5" type="ORF">PARHAE_02959</name>
</gene>
<keyword evidence="6" id="KW-1185">Reference proteome</keyword>
<dbReference type="PANTHER" id="PTHR46796">
    <property type="entry name" value="HTH-TYPE TRANSCRIPTIONAL ACTIVATOR RHAS-RELATED"/>
    <property type="match status" value="1"/>
</dbReference>
<evidence type="ECO:0000259" key="4">
    <source>
        <dbReference type="PROSITE" id="PS01124"/>
    </source>
</evidence>
<dbReference type="Gene3D" id="1.10.10.60">
    <property type="entry name" value="Homeodomain-like"/>
    <property type="match status" value="1"/>
</dbReference>
<dbReference type="PANTHER" id="PTHR46796:SF12">
    <property type="entry name" value="HTH-TYPE DNA-BINDING TRANSCRIPTIONAL ACTIVATOR EUTR"/>
    <property type="match status" value="1"/>
</dbReference>
<keyword evidence="2" id="KW-0238">DNA-binding</keyword>
<dbReference type="Pfam" id="PF12833">
    <property type="entry name" value="HTH_18"/>
    <property type="match status" value="1"/>
</dbReference>
<dbReference type="GO" id="GO:0003700">
    <property type="term" value="F:DNA-binding transcription factor activity"/>
    <property type="evidence" value="ECO:0007669"/>
    <property type="project" value="InterPro"/>
</dbReference>
<accession>A0A447IQH2</accession>
<dbReference type="PROSITE" id="PS00041">
    <property type="entry name" value="HTH_ARAC_FAMILY_1"/>
    <property type="match status" value="1"/>
</dbReference>
<dbReference type="InterPro" id="IPR018062">
    <property type="entry name" value="HTH_AraC-typ_CS"/>
</dbReference>
<evidence type="ECO:0000256" key="3">
    <source>
        <dbReference type="ARBA" id="ARBA00023163"/>
    </source>
</evidence>
<evidence type="ECO:0000313" key="5">
    <source>
        <dbReference type="EMBL" id="VDS09752.1"/>
    </source>
</evidence>
<dbReference type="SUPFAM" id="SSF46689">
    <property type="entry name" value="Homeodomain-like"/>
    <property type="match status" value="1"/>
</dbReference>